<organism evidence="2 3">
    <name type="scientific">Pontibacter akesuensis</name>
    <dbReference type="NCBI Taxonomy" id="388950"/>
    <lineage>
        <taxon>Bacteria</taxon>
        <taxon>Pseudomonadati</taxon>
        <taxon>Bacteroidota</taxon>
        <taxon>Cytophagia</taxon>
        <taxon>Cytophagales</taxon>
        <taxon>Hymenobacteraceae</taxon>
        <taxon>Pontibacter</taxon>
    </lineage>
</organism>
<keyword evidence="1" id="KW-1133">Transmembrane helix</keyword>
<protein>
    <submittedName>
        <fullName evidence="2">Uncharacterized protein</fullName>
    </submittedName>
</protein>
<sequence>MRYFPSGQSFIDKSKSEGLAYKFFIELGLLIISALLTYGMLSLIVFFKGEGLLE</sequence>
<gene>
    <name evidence="2" type="ORF">SAMN04487941_4149</name>
</gene>
<proteinExistence type="predicted"/>
<name>A0A1I7KV97_9BACT</name>
<evidence type="ECO:0000313" key="2">
    <source>
        <dbReference type="EMBL" id="SFV01337.1"/>
    </source>
</evidence>
<dbReference type="AlphaFoldDB" id="A0A1I7KV97"/>
<evidence type="ECO:0000256" key="1">
    <source>
        <dbReference type="SAM" id="Phobius"/>
    </source>
</evidence>
<keyword evidence="1" id="KW-0812">Transmembrane</keyword>
<reference evidence="3" key="1">
    <citation type="submission" date="2016-10" db="EMBL/GenBank/DDBJ databases">
        <authorList>
            <person name="Varghese N."/>
        </authorList>
    </citation>
    <scope>NUCLEOTIDE SEQUENCE [LARGE SCALE GENOMIC DNA]</scope>
    <source>
        <strain evidence="3">DSM 18820</strain>
    </source>
</reference>
<keyword evidence="1" id="KW-0472">Membrane</keyword>
<dbReference type="EMBL" id="FPCA01000009">
    <property type="protein sequence ID" value="SFV01337.1"/>
    <property type="molecule type" value="Genomic_DNA"/>
</dbReference>
<accession>A0A1I7KV97</accession>
<keyword evidence="3" id="KW-1185">Reference proteome</keyword>
<dbReference type="Proteomes" id="UP000182491">
    <property type="component" value="Unassembled WGS sequence"/>
</dbReference>
<feature type="transmembrane region" description="Helical" evidence="1">
    <location>
        <begin position="21"/>
        <end position="47"/>
    </location>
</feature>
<evidence type="ECO:0000313" key="3">
    <source>
        <dbReference type="Proteomes" id="UP000182491"/>
    </source>
</evidence>